<gene>
    <name evidence="1" type="ORF">EYF80_005798</name>
</gene>
<protein>
    <submittedName>
        <fullName evidence="1">Uncharacterized protein</fullName>
    </submittedName>
</protein>
<name>A0A4Z2J1P1_9TELE</name>
<dbReference type="AlphaFoldDB" id="A0A4Z2J1P1"/>
<dbReference type="Proteomes" id="UP000314294">
    <property type="component" value="Unassembled WGS sequence"/>
</dbReference>
<evidence type="ECO:0000313" key="1">
    <source>
        <dbReference type="EMBL" id="TNN83927.1"/>
    </source>
</evidence>
<reference evidence="1 2" key="1">
    <citation type="submission" date="2019-03" db="EMBL/GenBank/DDBJ databases">
        <title>First draft genome of Liparis tanakae, snailfish: a comprehensive survey of snailfish specific genes.</title>
        <authorList>
            <person name="Kim W."/>
            <person name="Song I."/>
            <person name="Jeong J.-H."/>
            <person name="Kim D."/>
            <person name="Kim S."/>
            <person name="Ryu S."/>
            <person name="Song J.Y."/>
            <person name="Lee S.K."/>
        </authorList>
    </citation>
    <scope>NUCLEOTIDE SEQUENCE [LARGE SCALE GENOMIC DNA]</scope>
    <source>
        <tissue evidence="1">Muscle</tissue>
    </source>
</reference>
<comment type="caution">
    <text evidence="1">The sequence shown here is derived from an EMBL/GenBank/DDBJ whole genome shotgun (WGS) entry which is preliminary data.</text>
</comment>
<organism evidence="1 2">
    <name type="scientific">Liparis tanakae</name>
    <name type="common">Tanaka's snailfish</name>
    <dbReference type="NCBI Taxonomy" id="230148"/>
    <lineage>
        <taxon>Eukaryota</taxon>
        <taxon>Metazoa</taxon>
        <taxon>Chordata</taxon>
        <taxon>Craniata</taxon>
        <taxon>Vertebrata</taxon>
        <taxon>Euteleostomi</taxon>
        <taxon>Actinopterygii</taxon>
        <taxon>Neopterygii</taxon>
        <taxon>Teleostei</taxon>
        <taxon>Neoteleostei</taxon>
        <taxon>Acanthomorphata</taxon>
        <taxon>Eupercaria</taxon>
        <taxon>Perciformes</taxon>
        <taxon>Cottioidei</taxon>
        <taxon>Cottales</taxon>
        <taxon>Liparidae</taxon>
        <taxon>Liparis</taxon>
    </lineage>
</organism>
<evidence type="ECO:0000313" key="2">
    <source>
        <dbReference type="Proteomes" id="UP000314294"/>
    </source>
</evidence>
<sequence length="65" mass="7166">MTPCMSSSTQATERLWMPPPQEVEQAGIKSVFSGLSHCVTSLQPWPDGVSVDFETKTPGKRSNER</sequence>
<proteinExistence type="predicted"/>
<accession>A0A4Z2J1P1</accession>
<dbReference type="EMBL" id="SRLO01000030">
    <property type="protein sequence ID" value="TNN83927.1"/>
    <property type="molecule type" value="Genomic_DNA"/>
</dbReference>
<keyword evidence="2" id="KW-1185">Reference proteome</keyword>